<name>T0K490_COLGC</name>
<dbReference type="Proteomes" id="UP000015530">
    <property type="component" value="Unassembled WGS sequence"/>
</dbReference>
<dbReference type="HOGENOM" id="CLU_1261424_0_0_1"/>
<gene>
    <name evidence="2" type="ORF">CGLO_13180</name>
</gene>
<evidence type="ECO:0000313" key="3">
    <source>
        <dbReference type="Proteomes" id="UP000015530"/>
    </source>
</evidence>
<reference evidence="3" key="1">
    <citation type="journal article" date="2013" name="Mol. Plant Microbe Interact.">
        <title>Global aspects of pacC regulation of pathogenicity genes in Colletotrichum gloeosporioides as revealed by transcriptome analysis.</title>
        <authorList>
            <person name="Alkan N."/>
            <person name="Meng X."/>
            <person name="Friedlander G."/>
            <person name="Reuveni E."/>
            <person name="Sukno S."/>
            <person name="Sherman A."/>
            <person name="Thon M."/>
            <person name="Fluhr R."/>
            <person name="Prusky D."/>
        </authorList>
    </citation>
    <scope>NUCLEOTIDE SEQUENCE [LARGE SCALE GENOMIC DNA]</scope>
    <source>
        <strain evidence="3">Cg-14</strain>
    </source>
</reference>
<feature type="region of interest" description="Disordered" evidence="1">
    <location>
        <begin position="72"/>
        <end position="91"/>
    </location>
</feature>
<dbReference type="AlphaFoldDB" id="T0K490"/>
<evidence type="ECO:0008006" key="4">
    <source>
        <dbReference type="Google" id="ProtNLM"/>
    </source>
</evidence>
<dbReference type="GO" id="GO:0071763">
    <property type="term" value="P:nuclear membrane organization"/>
    <property type="evidence" value="ECO:0007669"/>
    <property type="project" value="TreeGrafter"/>
</dbReference>
<proteinExistence type="predicted"/>
<dbReference type="GO" id="GO:0034399">
    <property type="term" value="C:nuclear periphery"/>
    <property type="evidence" value="ECO:0007669"/>
    <property type="project" value="TreeGrafter"/>
</dbReference>
<dbReference type="PANTHER" id="PTHR47808">
    <property type="entry name" value="INNER NUCLEAR MEMBRANE PROTEIN HEH2-RELATED"/>
    <property type="match status" value="1"/>
</dbReference>
<accession>T0K490</accession>
<dbReference type="OrthoDB" id="2503928at2759"/>
<dbReference type="PANTHER" id="PTHR47808:SF2">
    <property type="entry name" value="LEM DOMAIN-CONTAINING PROTEIN 2"/>
    <property type="match status" value="1"/>
</dbReference>
<sequence length="219" mass="24499">MVQTRSGKQTQKNVRRAPVVAFDDAQITSMIPNQPARPKAETRPLGRHPADCTIDLRNLSAALRTMDLQNTESFLGEGTPDDTTAASSQPLDNIPSLFDDTSYLAPDFNPTTLKIPTLRNVLLRHNIPYSPTQTKSVLIEIFISEIQPRAAATLAAMAKVQRDEKGIVDTRAYPGHPEIELALLRFHSATSSRNTYDLAYFFLEERSNPRSQDSKHFYD</sequence>
<evidence type="ECO:0000256" key="1">
    <source>
        <dbReference type="SAM" id="MobiDB-lite"/>
    </source>
</evidence>
<dbReference type="EMBL" id="AMYD01002870">
    <property type="protein sequence ID" value="EQB47653.1"/>
    <property type="molecule type" value="Genomic_DNA"/>
</dbReference>
<evidence type="ECO:0000313" key="2">
    <source>
        <dbReference type="EMBL" id="EQB47653.1"/>
    </source>
</evidence>
<organism evidence="2 3">
    <name type="scientific">Colletotrichum gloeosporioides (strain Cg-14)</name>
    <name type="common">Anthracnose fungus</name>
    <name type="synonym">Glomerella cingulata</name>
    <dbReference type="NCBI Taxonomy" id="1237896"/>
    <lineage>
        <taxon>Eukaryota</taxon>
        <taxon>Fungi</taxon>
        <taxon>Dikarya</taxon>
        <taxon>Ascomycota</taxon>
        <taxon>Pezizomycotina</taxon>
        <taxon>Sordariomycetes</taxon>
        <taxon>Hypocreomycetidae</taxon>
        <taxon>Glomerellales</taxon>
        <taxon>Glomerellaceae</taxon>
        <taxon>Colletotrichum</taxon>
        <taxon>Colletotrichum gloeosporioides species complex</taxon>
    </lineage>
</organism>
<dbReference type="GO" id="GO:0003682">
    <property type="term" value="F:chromatin binding"/>
    <property type="evidence" value="ECO:0007669"/>
    <property type="project" value="InterPro"/>
</dbReference>
<comment type="caution">
    <text evidence="2">The sequence shown here is derived from an EMBL/GenBank/DDBJ whole genome shotgun (WGS) entry which is preliminary data.</text>
</comment>
<dbReference type="GO" id="GO:0005637">
    <property type="term" value="C:nuclear inner membrane"/>
    <property type="evidence" value="ECO:0007669"/>
    <property type="project" value="InterPro"/>
</dbReference>
<dbReference type="CDD" id="cd12935">
    <property type="entry name" value="LEM_like"/>
    <property type="match status" value="1"/>
</dbReference>
<dbReference type="InterPro" id="IPR044780">
    <property type="entry name" value="Heh2/Src1"/>
</dbReference>
<dbReference type="STRING" id="1237896.T0K490"/>
<protein>
    <recommendedName>
        <fullName evidence="4">HeH/LEM domain-containing protein</fullName>
    </recommendedName>
</protein>
<dbReference type="GO" id="GO:0005783">
    <property type="term" value="C:endoplasmic reticulum"/>
    <property type="evidence" value="ECO:0007669"/>
    <property type="project" value="TreeGrafter"/>
</dbReference>
<feature type="compositionally biased region" description="Polar residues" evidence="1">
    <location>
        <begin position="81"/>
        <end position="91"/>
    </location>
</feature>